<feature type="transmembrane region" description="Helical" evidence="1">
    <location>
        <begin position="146"/>
        <end position="172"/>
    </location>
</feature>
<protein>
    <recommendedName>
        <fullName evidence="4">Transmembrane protein</fullName>
    </recommendedName>
</protein>
<keyword evidence="1" id="KW-1133">Transmembrane helix</keyword>
<dbReference type="Proteomes" id="UP001596091">
    <property type="component" value="Unassembled WGS sequence"/>
</dbReference>
<feature type="transmembrane region" description="Helical" evidence="1">
    <location>
        <begin position="66"/>
        <end position="86"/>
    </location>
</feature>
<feature type="transmembrane region" description="Helical" evidence="1">
    <location>
        <begin position="238"/>
        <end position="266"/>
    </location>
</feature>
<keyword evidence="1" id="KW-0812">Transmembrane</keyword>
<gene>
    <name evidence="2" type="ORF">ACFPT7_05480</name>
</gene>
<feature type="transmembrane region" description="Helical" evidence="1">
    <location>
        <begin position="106"/>
        <end position="134"/>
    </location>
</feature>
<dbReference type="EMBL" id="JBHSPH010000002">
    <property type="protein sequence ID" value="MFC5861735.1"/>
    <property type="molecule type" value="Genomic_DNA"/>
</dbReference>
<evidence type="ECO:0000256" key="1">
    <source>
        <dbReference type="SAM" id="Phobius"/>
    </source>
</evidence>
<feature type="transmembrane region" description="Helical" evidence="1">
    <location>
        <begin position="286"/>
        <end position="306"/>
    </location>
</feature>
<accession>A0ABW1ECJ8</accession>
<evidence type="ECO:0000313" key="3">
    <source>
        <dbReference type="Proteomes" id="UP001596091"/>
    </source>
</evidence>
<keyword evidence="1" id="KW-0472">Membrane</keyword>
<evidence type="ECO:0008006" key="4">
    <source>
        <dbReference type="Google" id="ProtNLM"/>
    </source>
</evidence>
<keyword evidence="3" id="KW-1185">Reference proteome</keyword>
<organism evidence="2 3">
    <name type="scientific">Acidicapsa dinghuensis</name>
    <dbReference type="NCBI Taxonomy" id="2218256"/>
    <lineage>
        <taxon>Bacteria</taxon>
        <taxon>Pseudomonadati</taxon>
        <taxon>Acidobacteriota</taxon>
        <taxon>Terriglobia</taxon>
        <taxon>Terriglobales</taxon>
        <taxon>Acidobacteriaceae</taxon>
        <taxon>Acidicapsa</taxon>
    </lineage>
</organism>
<proteinExistence type="predicted"/>
<feature type="transmembrane region" description="Helical" evidence="1">
    <location>
        <begin position="192"/>
        <end position="217"/>
    </location>
</feature>
<reference evidence="3" key="1">
    <citation type="journal article" date="2019" name="Int. J. Syst. Evol. Microbiol.">
        <title>The Global Catalogue of Microorganisms (GCM) 10K type strain sequencing project: providing services to taxonomists for standard genome sequencing and annotation.</title>
        <authorList>
            <consortium name="The Broad Institute Genomics Platform"/>
            <consortium name="The Broad Institute Genome Sequencing Center for Infectious Disease"/>
            <person name="Wu L."/>
            <person name="Ma J."/>
        </authorList>
    </citation>
    <scope>NUCLEOTIDE SEQUENCE [LARGE SCALE GENOMIC DNA]</scope>
    <source>
        <strain evidence="3">JCM 4087</strain>
    </source>
</reference>
<evidence type="ECO:0000313" key="2">
    <source>
        <dbReference type="EMBL" id="MFC5861735.1"/>
    </source>
</evidence>
<comment type="caution">
    <text evidence="2">The sequence shown here is derived from an EMBL/GenBank/DDBJ whole genome shotgun (WGS) entry which is preliminary data.</text>
</comment>
<dbReference type="RefSeq" id="WP_263337290.1">
    <property type="nucleotide sequence ID" value="NZ_JAGSYH010000004.1"/>
</dbReference>
<name>A0ABW1ECJ8_9BACT</name>
<sequence length="315" mass="34261">MTPVTAERLMCLYPRWWRRRYGREYAALLEEHPFSFTIVVNVLCSAGKTHMHTAISQQRNEGIAAGWIWSAWMVAILAGLILYGMVDDSPLMTAMGHNAIFAGSWKLIQAGCLVAAAAVTAAGFPLFCSAVLAAVRERRRRIYLRLSIPVLCVLVLIAWIASVLIVTSGHWAASPWAVAFSRPDWPSEPIRWITGAVSAALLVMTCMASAVSVSQIMRAGQFPELRISLSRFKLRLTPLSFAAALVPVAATGMLLMLSGAVVWGFMANRLAFRATGGPLGLSGLTSWILSTTLFGFAAVMSAHAAWRSRTFPTDC</sequence>